<protein>
    <submittedName>
        <fullName evidence="3">Alpha/beta hydrolase</fullName>
    </submittedName>
</protein>
<sequence>MNKAKVSKNIVVGKAGKRNLEADLYLPQKHSEKRPALVIIHGGGWHKGSTNGVKGFGLLLSRSGFVCLCPSYRLSPEAPWPAQLEDIKCSIRYLRKNCERLGIDPNRIGAVGDSAGGHLALMTALETRFEGKGGYAKMSSSIKAVASLYGPTRIQYSADGGNLLMGPKATEQDYRSASPLTYCLKEFPPCLLIHGSQDTAVPLSESMKFYEKLESHHRKVELHVFSDESHAFDRRSWSEEKMVDVGDPSSIYGKTVIDIIDLFFTKHL</sequence>
<dbReference type="EMBL" id="SHAG01000007">
    <property type="protein sequence ID" value="RZO76864.1"/>
    <property type="molecule type" value="Genomic_DNA"/>
</dbReference>
<keyword evidence="1 3" id="KW-0378">Hydrolase</keyword>
<dbReference type="GO" id="GO:0016787">
    <property type="term" value="F:hydrolase activity"/>
    <property type="evidence" value="ECO:0007669"/>
    <property type="project" value="UniProtKB-KW"/>
</dbReference>
<dbReference type="PANTHER" id="PTHR48081:SF13">
    <property type="entry name" value="ALPHA_BETA HYDROLASE"/>
    <property type="match status" value="1"/>
</dbReference>
<dbReference type="SUPFAM" id="SSF53474">
    <property type="entry name" value="alpha/beta-Hydrolases"/>
    <property type="match status" value="1"/>
</dbReference>
<reference evidence="3 4" key="1">
    <citation type="submission" date="2019-02" db="EMBL/GenBank/DDBJ databases">
        <title>Prokaryotic population dynamics and viral predation in marine succession experiment using metagenomics: the confinement effect.</title>
        <authorList>
            <person name="Haro-Moreno J.M."/>
            <person name="Rodriguez-Valera F."/>
            <person name="Lopez-Perez M."/>
        </authorList>
    </citation>
    <scope>NUCLEOTIDE SEQUENCE [LARGE SCALE GENOMIC DNA]</scope>
    <source>
        <strain evidence="3">MED-G157</strain>
    </source>
</reference>
<evidence type="ECO:0000256" key="1">
    <source>
        <dbReference type="ARBA" id="ARBA00022801"/>
    </source>
</evidence>
<dbReference type="Gene3D" id="3.40.50.1820">
    <property type="entry name" value="alpha/beta hydrolase"/>
    <property type="match status" value="1"/>
</dbReference>
<dbReference type="Proteomes" id="UP000316199">
    <property type="component" value="Unassembled WGS sequence"/>
</dbReference>
<dbReference type="InterPro" id="IPR050300">
    <property type="entry name" value="GDXG_lipolytic_enzyme"/>
</dbReference>
<dbReference type="InterPro" id="IPR029058">
    <property type="entry name" value="AB_hydrolase_fold"/>
</dbReference>
<evidence type="ECO:0000313" key="4">
    <source>
        <dbReference type="Proteomes" id="UP000316199"/>
    </source>
</evidence>
<dbReference type="AlphaFoldDB" id="A0A520S331"/>
<name>A0A520S331_9GAMM</name>
<comment type="caution">
    <text evidence="3">The sequence shown here is derived from an EMBL/GenBank/DDBJ whole genome shotgun (WGS) entry which is preliminary data.</text>
</comment>
<dbReference type="Pfam" id="PF20434">
    <property type="entry name" value="BD-FAE"/>
    <property type="match status" value="1"/>
</dbReference>
<organism evidence="3 4">
    <name type="scientific">OM182 bacterium</name>
    <dbReference type="NCBI Taxonomy" id="2510334"/>
    <lineage>
        <taxon>Bacteria</taxon>
        <taxon>Pseudomonadati</taxon>
        <taxon>Pseudomonadota</taxon>
        <taxon>Gammaproteobacteria</taxon>
        <taxon>OMG group</taxon>
        <taxon>OM182 clade</taxon>
    </lineage>
</organism>
<feature type="domain" description="BD-FAE-like" evidence="2">
    <location>
        <begin position="23"/>
        <end position="213"/>
    </location>
</feature>
<gene>
    <name evidence="3" type="ORF">EVA68_03205</name>
</gene>
<evidence type="ECO:0000259" key="2">
    <source>
        <dbReference type="Pfam" id="PF20434"/>
    </source>
</evidence>
<accession>A0A520S331</accession>
<dbReference type="InterPro" id="IPR049492">
    <property type="entry name" value="BD-FAE-like_dom"/>
</dbReference>
<proteinExistence type="predicted"/>
<evidence type="ECO:0000313" key="3">
    <source>
        <dbReference type="EMBL" id="RZO76864.1"/>
    </source>
</evidence>
<dbReference type="PANTHER" id="PTHR48081">
    <property type="entry name" value="AB HYDROLASE SUPERFAMILY PROTEIN C4A8.06C"/>
    <property type="match status" value="1"/>
</dbReference>